<dbReference type="PANTHER" id="PTHR33096">
    <property type="entry name" value="CXC2 DOMAIN-CONTAINING PROTEIN"/>
    <property type="match status" value="1"/>
</dbReference>
<evidence type="ECO:0000313" key="3">
    <source>
        <dbReference type="Proteomes" id="UP000629468"/>
    </source>
</evidence>
<feature type="compositionally biased region" description="Basic and acidic residues" evidence="1">
    <location>
        <begin position="31"/>
        <end position="48"/>
    </location>
</feature>
<dbReference type="PANTHER" id="PTHR33096:SF1">
    <property type="entry name" value="CXC1-LIKE CYSTEINE CLUSTER ASSOCIATED WITH KDZ TRANSPOSASES DOMAIN-CONTAINING PROTEIN"/>
    <property type="match status" value="1"/>
</dbReference>
<evidence type="ECO:0000256" key="1">
    <source>
        <dbReference type="SAM" id="MobiDB-lite"/>
    </source>
</evidence>
<dbReference type="EMBL" id="JABXXO010000013">
    <property type="protein sequence ID" value="KAF7761825.1"/>
    <property type="molecule type" value="Genomic_DNA"/>
</dbReference>
<name>A0A8H7C4B8_AGABI</name>
<feature type="compositionally biased region" description="Basic and acidic residues" evidence="1">
    <location>
        <begin position="535"/>
        <end position="545"/>
    </location>
</feature>
<proteinExistence type="predicted"/>
<dbReference type="Proteomes" id="UP000629468">
    <property type="component" value="Unassembled WGS sequence"/>
</dbReference>
<feature type="compositionally biased region" description="Basic and acidic residues" evidence="1">
    <location>
        <begin position="56"/>
        <end position="65"/>
    </location>
</feature>
<comment type="caution">
    <text evidence="2">The sequence shown here is derived from an EMBL/GenBank/DDBJ whole genome shotgun (WGS) entry which is preliminary data.</text>
</comment>
<feature type="region of interest" description="Disordered" evidence="1">
    <location>
        <begin position="524"/>
        <end position="545"/>
    </location>
</feature>
<dbReference type="AlphaFoldDB" id="A0A8H7C4B8"/>
<reference evidence="2 3" key="1">
    <citation type="journal article" name="Sci. Rep.">
        <title>Telomere-to-telomere assembled and centromere annotated genomes of the two main subspecies of the button mushroom Agaricus bisporus reveal especially polymorphic chromosome ends.</title>
        <authorList>
            <person name="Sonnenberg A.S.M."/>
            <person name="Sedaghat-Telgerd N."/>
            <person name="Lavrijssen B."/>
            <person name="Ohm R.A."/>
            <person name="Hendrickx P.M."/>
            <person name="Scholtmeijer K."/>
            <person name="Baars J.J.P."/>
            <person name="van Peer A."/>
        </authorList>
    </citation>
    <scope>NUCLEOTIDE SEQUENCE [LARGE SCALE GENOMIC DNA]</scope>
    <source>
        <strain evidence="2 3">H119_p4</strain>
    </source>
</reference>
<organism evidence="2 3">
    <name type="scientific">Agaricus bisporus var. burnettii</name>
    <dbReference type="NCBI Taxonomy" id="192524"/>
    <lineage>
        <taxon>Eukaryota</taxon>
        <taxon>Fungi</taxon>
        <taxon>Dikarya</taxon>
        <taxon>Basidiomycota</taxon>
        <taxon>Agaricomycotina</taxon>
        <taxon>Agaricomycetes</taxon>
        <taxon>Agaricomycetidae</taxon>
        <taxon>Agaricales</taxon>
        <taxon>Agaricineae</taxon>
        <taxon>Agaricaceae</taxon>
        <taxon>Agaricus</taxon>
    </lineage>
</organism>
<accession>A0A8H7C4B8</accession>
<evidence type="ECO:0000313" key="2">
    <source>
        <dbReference type="EMBL" id="KAF7761825.1"/>
    </source>
</evidence>
<feature type="region of interest" description="Disordered" evidence="1">
    <location>
        <begin position="1"/>
        <end position="65"/>
    </location>
</feature>
<gene>
    <name evidence="2" type="ORF">Agabi119p4_9817</name>
</gene>
<protein>
    <submittedName>
        <fullName evidence="2">Uncharacterized protein</fullName>
    </submittedName>
</protein>
<dbReference type="Pfam" id="PF18758">
    <property type="entry name" value="KDZ"/>
    <property type="match status" value="1"/>
</dbReference>
<dbReference type="InterPro" id="IPR040521">
    <property type="entry name" value="KDZ"/>
</dbReference>
<sequence length="840" mass="95408">MSSRYQGIRREGKALKKAQSYSSTPSAPGKALEKHILNNQALRKEMTDGHAAAQKRRADDNANHEREKLRRLEVPSYSQEFDVEAPVFNLGDVLSGDTVLPSSHAGEELLQILLDDSNAANLISFASSASLTTYIYKSRMAYNQELTRLLSAGVTGGLETMLVTMDGNDSLKRVLRKTTTYNDDGQPVYTSNETPDSRKVLGDYYLSRERVDKWVKDRIRQTVPLHLSEDQEENPCASRWSNMVNELTARMWAVFDETGIFLALCRHRFVLVAVDMVRSGEMAKYPLSIVESLLNAFGSGIGGGYDIGCKFKTTLAGSELGPRAQSLEYTPLVGSFHGHAHNRLCQLSHLATYVKGLGLEDLEGCERFFSRSNALAASTRHASPFHCQQQIVEYMKYTDTFETSQNLSLFTFFFIPLFSAQGFVNPGEFLVQNYRQALRIIEGESTLLKKMEKQGIQDGKVFEKWLEEERAYLKGLSQEPIEETMAMEYYQSLVDLKACREKVKVIRTTYVEYDTTLPAPGILAGPPSKLSARKSTPEKQLKHAEEQEQRLLDKVQFLEQRLELEGERWMESSPGFQQAAVLVSKRRYQRSLDELERLVVSRVFELTRMNLSQTGYKLRKHIAKALQSRSHGLANALKKYNVAANAMTPKAPTLSWNNVVEYAFLADFDLLRDCRQDIRERPWAQPANHVLMDTYFRIQRAYEEIQRLNVEIRRVITHAVDEEAFLLAKEQEIRQSDRLLSHQICRYRIVRTQFNGLHLKRFKKLLSLRGFSGTLIPGVGVLTQIQRHGLSVDLGARGNLGTQCHHDMEIAEQDLEEGEHNEQVEQELGDDLEALIAVLS</sequence>